<evidence type="ECO:0000313" key="2">
    <source>
        <dbReference type="Proteomes" id="UP000807469"/>
    </source>
</evidence>
<dbReference type="AlphaFoldDB" id="A0A9P6D3N0"/>
<sequence>MENRVLRGPNPAYTNKNGFIQGFTEREQVDNIQRAVDNHRAAMLVFHYRKREIPDFETMKAQAEETNLLTTAKENLEALRKDHIEDLDRLYRFHTYEYQQEIQDRRRVVDDNYLADADPSIKSLVEKLVTGPHKDADAEARWQNDYENLRYSHLKQVVHMEKRIQDLERQQEIEKKLREQMFPQDVADFKKKTQEIQQRVARFLVANDAEKERYLNAFNWAYRQTAPLQELYKQDERFKSDILAIIVSGQATDPRRNATR</sequence>
<accession>A0A9P6D3N0</accession>
<name>A0A9P6D3N0_9AGAR</name>
<reference evidence="1" key="1">
    <citation type="submission" date="2020-11" db="EMBL/GenBank/DDBJ databases">
        <authorList>
            <consortium name="DOE Joint Genome Institute"/>
            <person name="Ahrendt S."/>
            <person name="Riley R."/>
            <person name="Andreopoulos W."/>
            <person name="Labutti K."/>
            <person name="Pangilinan J."/>
            <person name="Ruiz-Duenas F.J."/>
            <person name="Barrasa J.M."/>
            <person name="Sanchez-Garcia M."/>
            <person name="Camarero S."/>
            <person name="Miyauchi S."/>
            <person name="Serrano A."/>
            <person name="Linde D."/>
            <person name="Babiker R."/>
            <person name="Drula E."/>
            <person name="Ayuso-Fernandez I."/>
            <person name="Pacheco R."/>
            <person name="Padilla G."/>
            <person name="Ferreira P."/>
            <person name="Barriuso J."/>
            <person name="Kellner H."/>
            <person name="Castanera R."/>
            <person name="Alfaro M."/>
            <person name="Ramirez L."/>
            <person name="Pisabarro A.G."/>
            <person name="Kuo A."/>
            <person name="Tritt A."/>
            <person name="Lipzen A."/>
            <person name="He G."/>
            <person name="Yan M."/>
            <person name="Ng V."/>
            <person name="Cullen D."/>
            <person name="Martin F."/>
            <person name="Rosso M.-N."/>
            <person name="Henrissat B."/>
            <person name="Hibbett D."/>
            <person name="Martinez A.T."/>
            <person name="Grigoriev I.V."/>
        </authorList>
    </citation>
    <scope>NUCLEOTIDE SEQUENCE</scope>
    <source>
        <strain evidence="1">CIRM-BRFM 674</strain>
    </source>
</reference>
<dbReference type="EMBL" id="MU155163">
    <property type="protein sequence ID" value="KAF9482649.1"/>
    <property type="molecule type" value="Genomic_DNA"/>
</dbReference>
<protein>
    <submittedName>
        <fullName evidence="1">Uncharacterized protein</fullName>
    </submittedName>
</protein>
<keyword evidence="2" id="KW-1185">Reference proteome</keyword>
<proteinExistence type="predicted"/>
<dbReference type="Proteomes" id="UP000807469">
    <property type="component" value="Unassembled WGS sequence"/>
</dbReference>
<evidence type="ECO:0000313" key="1">
    <source>
        <dbReference type="EMBL" id="KAF9482649.1"/>
    </source>
</evidence>
<dbReference type="OrthoDB" id="3058840at2759"/>
<comment type="caution">
    <text evidence="1">The sequence shown here is derived from an EMBL/GenBank/DDBJ whole genome shotgun (WGS) entry which is preliminary data.</text>
</comment>
<gene>
    <name evidence="1" type="ORF">BDN70DRAFT_874837</name>
</gene>
<organism evidence="1 2">
    <name type="scientific">Pholiota conissans</name>
    <dbReference type="NCBI Taxonomy" id="109636"/>
    <lineage>
        <taxon>Eukaryota</taxon>
        <taxon>Fungi</taxon>
        <taxon>Dikarya</taxon>
        <taxon>Basidiomycota</taxon>
        <taxon>Agaricomycotina</taxon>
        <taxon>Agaricomycetes</taxon>
        <taxon>Agaricomycetidae</taxon>
        <taxon>Agaricales</taxon>
        <taxon>Agaricineae</taxon>
        <taxon>Strophariaceae</taxon>
        <taxon>Pholiota</taxon>
    </lineage>
</organism>